<dbReference type="OMA" id="ATTESKW"/>
<feature type="compositionally biased region" description="Low complexity" evidence="6">
    <location>
        <begin position="63"/>
        <end position="74"/>
    </location>
</feature>
<evidence type="ECO:0000313" key="7">
    <source>
        <dbReference type="EMBL" id="VVA19910.1"/>
    </source>
</evidence>
<dbReference type="CDD" id="cd00353">
    <property type="entry name" value="Ribosomal_S15p_S13e"/>
    <property type="match status" value="1"/>
</dbReference>
<feature type="compositionally biased region" description="Polar residues" evidence="6">
    <location>
        <begin position="75"/>
        <end position="92"/>
    </location>
</feature>
<sequence length="455" mass="51859">MTLQLRARHRTLTKPPLTHLFSTTTSSDPSDPKDPKDPTDPNPQSHSSSLTSYFSDVKASLKQQQQQPQQQRRPISQNPSFSNHPLSRTSGAASLEEIRKNLSEFRRRSAVPEPTDSNSAPSQQSSTAQGSRQQVSFQELYNRNVLGKSEDPNADKGGKLSFNAIRESLKKIKSNTNVQSDRKSVDPMSLSAFTNSLKLKPNVIGGTDTLPMSIFGKEKIKGRNEEEGSYAMKTDFVKLYDHAELGEKLRRLRPEAKGDSWFSLKELNERLMKLREMEEMETQAAMSGVSFRDLRDSLVKLKISDEEKVKKTSIQRLDILGQFGRTPSFMLQPPKEYLVEKYFHPDNMSSAEKLKIELAKVREEFKMSESDCGSARVQVAQLTTKIKHLSSVLHKKDKHSRKGLQAMLQRRKRLLKYLRKTDWDSYCFVLSKLGLRDKPEFLSKLGVRYKTDNKT</sequence>
<dbReference type="EMBL" id="CABIKO010000039">
    <property type="protein sequence ID" value="VVA19910.1"/>
    <property type="molecule type" value="Genomic_DNA"/>
</dbReference>
<feature type="region of interest" description="Disordered" evidence="6">
    <location>
        <begin position="106"/>
        <end position="134"/>
    </location>
</feature>
<feature type="compositionally biased region" description="Polar residues" evidence="6">
    <location>
        <begin position="42"/>
        <end position="54"/>
    </location>
</feature>
<evidence type="ECO:0000313" key="8">
    <source>
        <dbReference type="Proteomes" id="UP000327085"/>
    </source>
</evidence>
<feature type="compositionally biased region" description="Basic residues" evidence="6">
    <location>
        <begin position="1"/>
        <end position="12"/>
    </location>
</feature>
<dbReference type="InterPro" id="IPR000589">
    <property type="entry name" value="Ribosomal_uS15"/>
</dbReference>
<keyword evidence="2" id="KW-0689">Ribosomal protein</keyword>
<feature type="compositionally biased region" description="Polar residues" evidence="6">
    <location>
        <begin position="115"/>
        <end position="134"/>
    </location>
</feature>
<gene>
    <name evidence="7" type="ORF">ALMOND_2B010533</name>
</gene>
<dbReference type="Proteomes" id="UP000327085">
    <property type="component" value="Chromosome 3"/>
</dbReference>
<evidence type="ECO:0000256" key="2">
    <source>
        <dbReference type="ARBA" id="ARBA00022980"/>
    </source>
</evidence>
<evidence type="ECO:0000256" key="6">
    <source>
        <dbReference type="SAM" id="MobiDB-lite"/>
    </source>
</evidence>
<evidence type="ECO:0000256" key="1">
    <source>
        <dbReference type="ARBA" id="ARBA00008434"/>
    </source>
</evidence>
<accession>A0A5E4EXP4</accession>
<name>A0A5E4EXP4_PRUDU</name>
<evidence type="ECO:0000256" key="4">
    <source>
        <dbReference type="ARBA" id="ARBA00035250"/>
    </source>
</evidence>
<dbReference type="Gene3D" id="1.10.287.10">
    <property type="entry name" value="S15/NS1, RNA-binding"/>
    <property type="match status" value="1"/>
</dbReference>
<dbReference type="PANTHER" id="PTHR47546">
    <property type="entry name" value="S15/NS1, RNA-BINDING PROTEIN"/>
    <property type="match status" value="1"/>
</dbReference>
<dbReference type="GO" id="GO:1990904">
    <property type="term" value="C:ribonucleoprotein complex"/>
    <property type="evidence" value="ECO:0007669"/>
    <property type="project" value="UniProtKB-KW"/>
</dbReference>
<dbReference type="HAMAP" id="MF_01343_B">
    <property type="entry name" value="Ribosomal_uS15_B"/>
    <property type="match status" value="1"/>
</dbReference>
<dbReference type="GO" id="GO:0005840">
    <property type="term" value="C:ribosome"/>
    <property type="evidence" value="ECO:0007669"/>
    <property type="project" value="UniProtKB-KW"/>
</dbReference>
<feature type="compositionally biased region" description="Basic and acidic residues" evidence="6">
    <location>
        <begin position="30"/>
        <end position="39"/>
    </location>
</feature>
<dbReference type="GO" id="GO:0006412">
    <property type="term" value="P:translation"/>
    <property type="evidence" value="ECO:0007669"/>
    <property type="project" value="InterPro"/>
</dbReference>
<dbReference type="InterPro" id="IPR009068">
    <property type="entry name" value="uS15_NS1_RNA-bd_sf"/>
</dbReference>
<dbReference type="GO" id="GO:0003735">
    <property type="term" value="F:structural constituent of ribosome"/>
    <property type="evidence" value="ECO:0007669"/>
    <property type="project" value="InterPro"/>
</dbReference>
<protein>
    <recommendedName>
        <fullName evidence="4">Small ribosomal subunit protein uS15c</fullName>
    </recommendedName>
    <alternativeName>
        <fullName evidence="5">30S ribosomal protein S15, chloroplastic</fullName>
    </alternativeName>
</protein>
<proteinExistence type="inferred from homology"/>
<evidence type="ECO:0000256" key="5">
    <source>
        <dbReference type="ARBA" id="ARBA00035484"/>
    </source>
</evidence>
<dbReference type="GO" id="GO:0005737">
    <property type="term" value="C:cytoplasm"/>
    <property type="evidence" value="ECO:0007669"/>
    <property type="project" value="UniProtKB-ARBA"/>
</dbReference>
<dbReference type="Pfam" id="PF00312">
    <property type="entry name" value="Ribosomal_S15"/>
    <property type="match status" value="1"/>
</dbReference>
<organism evidence="7 8">
    <name type="scientific">Prunus dulcis</name>
    <name type="common">Almond</name>
    <name type="synonym">Amygdalus dulcis</name>
    <dbReference type="NCBI Taxonomy" id="3755"/>
    <lineage>
        <taxon>Eukaryota</taxon>
        <taxon>Viridiplantae</taxon>
        <taxon>Streptophyta</taxon>
        <taxon>Embryophyta</taxon>
        <taxon>Tracheophyta</taxon>
        <taxon>Spermatophyta</taxon>
        <taxon>Magnoliopsida</taxon>
        <taxon>eudicotyledons</taxon>
        <taxon>Gunneridae</taxon>
        <taxon>Pentapetalae</taxon>
        <taxon>rosids</taxon>
        <taxon>fabids</taxon>
        <taxon>Rosales</taxon>
        <taxon>Rosaceae</taxon>
        <taxon>Amygdaloideae</taxon>
        <taxon>Amygdaleae</taxon>
        <taxon>Prunus</taxon>
    </lineage>
</organism>
<keyword evidence="3" id="KW-0687">Ribonucleoprotein</keyword>
<feature type="region of interest" description="Disordered" evidence="6">
    <location>
        <begin position="1"/>
        <end position="92"/>
    </location>
</feature>
<dbReference type="SUPFAM" id="SSF47060">
    <property type="entry name" value="S15/NS1 RNA-binding domain"/>
    <property type="match status" value="1"/>
</dbReference>
<comment type="similarity">
    <text evidence="1">Belongs to the universal ribosomal protein uS15 family.</text>
</comment>
<evidence type="ECO:0000256" key="3">
    <source>
        <dbReference type="ARBA" id="ARBA00023274"/>
    </source>
</evidence>
<dbReference type="FunCoup" id="A0A5E4EXP4">
    <property type="interactions" value="1945"/>
</dbReference>
<dbReference type="AlphaFoldDB" id="A0A5E4EXP4"/>
<dbReference type="SMART" id="SM01387">
    <property type="entry name" value="Ribosomal_S15"/>
    <property type="match status" value="1"/>
</dbReference>
<dbReference type="PANTHER" id="PTHR47546:SF3">
    <property type="entry name" value="30S RIBOSOMAL PROTEIN S15, CHLOROPLASTIC"/>
    <property type="match status" value="1"/>
</dbReference>
<reference evidence="8" key="1">
    <citation type="journal article" date="2020" name="Plant J.">
        <title>Transposons played a major role in the diversification between the closely related almond and peach genomes: results from the almond genome sequence.</title>
        <authorList>
            <person name="Alioto T."/>
            <person name="Alexiou K.G."/>
            <person name="Bardil A."/>
            <person name="Barteri F."/>
            <person name="Castanera R."/>
            <person name="Cruz F."/>
            <person name="Dhingra A."/>
            <person name="Duval H."/>
            <person name="Fernandez I Marti A."/>
            <person name="Frias L."/>
            <person name="Galan B."/>
            <person name="Garcia J.L."/>
            <person name="Howad W."/>
            <person name="Gomez-Garrido J."/>
            <person name="Gut M."/>
            <person name="Julca I."/>
            <person name="Morata J."/>
            <person name="Puigdomenech P."/>
            <person name="Ribeca P."/>
            <person name="Rubio Cabetas M.J."/>
            <person name="Vlasova A."/>
            <person name="Wirthensohn M."/>
            <person name="Garcia-Mas J."/>
            <person name="Gabaldon T."/>
            <person name="Casacuberta J.M."/>
            <person name="Arus P."/>
        </authorList>
    </citation>
    <scope>NUCLEOTIDE SEQUENCE [LARGE SCALE GENOMIC DNA]</scope>
    <source>
        <strain evidence="8">cv. Texas</strain>
    </source>
</reference>
<dbReference type="InParanoid" id="A0A5E4EXP4"/>
<dbReference type="InterPro" id="IPR005290">
    <property type="entry name" value="Ribosomal_uS15_bac-type"/>
</dbReference>
<dbReference type="Gramene" id="VVA19910">
    <property type="protein sequence ID" value="VVA19910"/>
    <property type="gene ID" value="Prudul26B010533"/>
</dbReference>
<dbReference type="NCBIfam" id="TIGR00952">
    <property type="entry name" value="S15_bact"/>
    <property type="match status" value="1"/>
</dbReference>